<dbReference type="Proteomes" id="UP001238163">
    <property type="component" value="Unassembled WGS sequence"/>
</dbReference>
<feature type="signal peptide" evidence="2">
    <location>
        <begin position="1"/>
        <end position="33"/>
    </location>
</feature>
<evidence type="ECO:0000313" key="4">
    <source>
        <dbReference type="Proteomes" id="UP001238163"/>
    </source>
</evidence>
<name>A0AAE3VDZ2_9BACT</name>
<gene>
    <name evidence="3" type="ORF">J3R75_000655</name>
</gene>
<dbReference type="RefSeq" id="WP_307259875.1">
    <property type="nucleotide sequence ID" value="NZ_JAUSVL010000001.1"/>
</dbReference>
<organism evidence="3 4">
    <name type="scientific">Oligosphaera ethanolica</name>
    <dbReference type="NCBI Taxonomy" id="760260"/>
    <lineage>
        <taxon>Bacteria</taxon>
        <taxon>Pseudomonadati</taxon>
        <taxon>Lentisphaerota</taxon>
        <taxon>Oligosphaeria</taxon>
        <taxon>Oligosphaerales</taxon>
        <taxon>Oligosphaeraceae</taxon>
        <taxon>Oligosphaera</taxon>
    </lineage>
</organism>
<reference evidence="3" key="1">
    <citation type="submission" date="2023-07" db="EMBL/GenBank/DDBJ databases">
        <title>Genomic Encyclopedia of Type Strains, Phase IV (KMG-IV): sequencing the most valuable type-strain genomes for metagenomic binning, comparative biology and taxonomic classification.</title>
        <authorList>
            <person name="Goeker M."/>
        </authorList>
    </citation>
    <scope>NUCLEOTIDE SEQUENCE</scope>
    <source>
        <strain evidence="3">DSM 24202</strain>
    </source>
</reference>
<evidence type="ECO:0000256" key="2">
    <source>
        <dbReference type="SAM" id="SignalP"/>
    </source>
</evidence>
<comment type="caution">
    <text evidence="3">The sequence shown here is derived from an EMBL/GenBank/DDBJ whole genome shotgun (WGS) entry which is preliminary data.</text>
</comment>
<keyword evidence="1" id="KW-0802">TPR repeat</keyword>
<feature type="chain" id="PRO_5042261910" description="Tetratricopeptide repeat protein" evidence="2">
    <location>
        <begin position="34"/>
        <end position="490"/>
    </location>
</feature>
<evidence type="ECO:0000313" key="3">
    <source>
        <dbReference type="EMBL" id="MDQ0288548.1"/>
    </source>
</evidence>
<dbReference type="AlphaFoldDB" id="A0AAE3VDZ2"/>
<feature type="repeat" description="TPR" evidence="1">
    <location>
        <begin position="225"/>
        <end position="258"/>
    </location>
</feature>
<dbReference type="EMBL" id="JAUSVL010000001">
    <property type="protein sequence ID" value="MDQ0288548.1"/>
    <property type="molecule type" value="Genomic_DNA"/>
</dbReference>
<sequence>MTMTFAHPQQYLAWRRRLAACCALCLLALLAGSGCQTHPQVVGKIKLEMMQGRLANPEQLSSALNSSNDQLLLYLERGRLRQINDDLDGSMADYLAAMSFFDQEDAKARYTATGAGSQVMATMVNDRTLPYSGRSFERIMLLQQQALNVLAMGDYEGLGVMVNNLAYQIGQAEKRYQEELEAVEKQRQDGHEKAYSAVDSMPAFQNQMAAMNRDAAKVRNSFQNAYVYYFSGMYYESRQDWSNAYLAYKTALRLQPTCRTFQDDVRRLARRMQREEELKEFGLEPAAAPPVTPAPGAGVVVFFYEQDYVDEKQSFQLAVPIPTHAGVTLVNITFPYYPEVTNRLVPLAIQSRRGQELAVTELACDLQRLAVKDLSEQMPGIITRMVIRATLKAVAGHEMQRQMGLAAGLAATLAMALLEQPDLRSWLLLPRYAQVARLELPAGEHELALVPRSALNMQQSISVPVSAGKTTVVHIVGVPGRMISRVTPLP</sequence>
<keyword evidence="4" id="KW-1185">Reference proteome</keyword>
<keyword evidence="2" id="KW-0732">Signal</keyword>
<dbReference type="InterPro" id="IPR019734">
    <property type="entry name" value="TPR_rpt"/>
</dbReference>
<evidence type="ECO:0000256" key="1">
    <source>
        <dbReference type="PROSITE-ProRule" id="PRU00339"/>
    </source>
</evidence>
<accession>A0AAE3VDZ2</accession>
<proteinExistence type="predicted"/>
<evidence type="ECO:0008006" key="5">
    <source>
        <dbReference type="Google" id="ProtNLM"/>
    </source>
</evidence>
<dbReference type="PROSITE" id="PS50005">
    <property type="entry name" value="TPR"/>
    <property type="match status" value="1"/>
</dbReference>
<protein>
    <recommendedName>
        <fullName evidence="5">Tetratricopeptide repeat protein</fullName>
    </recommendedName>
</protein>